<keyword evidence="9" id="KW-0325">Glycoprotein</keyword>
<dbReference type="InterPro" id="IPR003961">
    <property type="entry name" value="FN3_dom"/>
</dbReference>
<dbReference type="SMART" id="SM00409">
    <property type="entry name" value="IG"/>
    <property type="match status" value="5"/>
</dbReference>
<feature type="domain" description="Ig-like" evidence="14">
    <location>
        <begin position="163"/>
        <end position="233"/>
    </location>
</feature>
<feature type="chain" id="PRO_5014740192" evidence="13">
    <location>
        <begin position="36"/>
        <end position="860"/>
    </location>
</feature>
<dbReference type="Pfam" id="PF13927">
    <property type="entry name" value="Ig_3"/>
    <property type="match status" value="1"/>
</dbReference>
<dbReference type="InterPro" id="IPR013783">
    <property type="entry name" value="Ig-like_fold"/>
</dbReference>
<feature type="region of interest" description="Disordered" evidence="11">
    <location>
        <begin position="628"/>
        <end position="653"/>
    </location>
</feature>
<evidence type="ECO:0000313" key="16">
    <source>
        <dbReference type="EMBL" id="MBW39484.1"/>
    </source>
</evidence>
<dbReference type="InterPro" id="IPR003598">
    <property type="entry name" value="Ig_sub2"/>
</dbReference>
<dbReference type="Gene3D" id="2.60.40.10">
    <property type="entry name" value="Immunoglobulins"/>
    <property type="match status" value="6"/>
</dbReference>
<evidence type="ECO:0000256" key="10">
    <source>
        <dbReference type="ARBA" id="ARBA00023319"/>
    </source>
</evidence>
<evidence type="ECO:0000256" key="2">
    <source>
        <dbReference type="ARBA" id="ARBA00022692"/>
    </source>
</evidence>
<feature type="domain" description="Fibronectin type-III" evidence="15">
    <location>
        <begin position="535"/>
        <end position="632"/>
    </location>
</feature>
<evidence type="ECO:0000256" key="11">
    <source>
        <dbReference type="SAM" id="MobiDB-lite"/>
    </source>
</evidence>
<keyword evidence="3 13" id="KW-0732">Signal</keyword>
<evidence type="ECO:0000256" key="8">
    <source>
        <dbReference type="ARBA" id="ARBA00023157"/>
    </source>
</evidence>
<feature type="transmembrane region" description="Helical" evidence="12">
    <location>
        <begin position="763"/>
        <end position="792"/>
    </location>
</feature>
<proteinExistence type="predicted"/>
<feature type="domain" description="Ig-like" evidence="14">
    <location>
        <begin position="240"/>
        <end position="328"/>
    </location>
</feature>
<feature type="domain" description="Fibronectin type-III" evidence="15">
    <location>
        <begin position="649"/>
        <end position="749"/>
    </location>
</feature>
<dbReference type="FunFam" id="2.60.40.10:FF:000032">
    <property type="entry name" value="palladin isoform X1"/>
    <property type="match status" value="1"/>
</dbReference>
<evidence type="ECO:0000256" key="7">
    <source>
        <dbReference type="ARBA" id="ARBA00023136"/>
    </source>
</evidence>
<feature type="domain" description="Ig-like" evidence="14">
    <location>
        <begin position="41"/>
        <end position="138"/>
    </location>
</feature>
<comment type="subcellular location">
    <subcellularLocation>
        <location evidence="1">Membrane</location>
        <topology evidence="1">Single-pass membrane protein</topology>
    </subcellularLocation>
</comment>
<evidence type="ECO:0000259" key="15">
    <source>
        <dbReference type="PROSITE" id="PS50853"/>
    </source>
</evidence>
<keyword evidence="5" id="KW-0130">Cell adhesion</keyword>
<feature type="compositionally biased region" description="Polar residues" evidence="11">
    <location>
        <begin position="821"/>
        <end position="839"/>
    </location>
</feature>
<dbReference type="GO" id="GO:0009653">
    <property type="term" value="P:anatomical structure morphogenesis"/>
    <property type="evidence" value="ECO:0007669"/>
    <property type="project" value="UniProtKB-ARBA"/>
</dbReference>
<dbReference type="CDD" id="cd00063">
    <property type="entry name" value="FN3"/>
    <property type="match status" value="2"/>
</dbReference>
<evidence type="ECO:0000256" key="1">
    <source>
        <dbReference type="ARBA" id="ARBA00004167"/>
    </source>
</evidence>
<feature type="region of interest" description="Disordered" evidence="11">
    <location>
        <begin position="804"/>
        <end position="860"/>
    </location>
</feature>
<reference evidence="16" key="1">
    <citation type="submission" date="2018-01" db="EMBL/GenBank/DDBJ databases">
        <title>An insight into the sialome of Amazonian anophelines.</title>
        <authorList>
            <person name="Ribeiro J.M."/>
            <person name="Scarpassa V."/>
            <person name="Calvo E."/>
        </authorList>
    </citation>
    <scope>NUCLEOTIDE SEQUENCE</scope>
    <source>
        <tissue evidence="16">Salivary glands</tissue>
    </source>
</reference>
<dbReference type="InterPro" id="IPR007110">
    <property type="entry name" value="Ig-like_dom"/>
</dbReference>
<dbReference type="SUPFAM" id="SSF48726">
    <property type="entry name" value="Immunoglobulin"/>
    <property type="match status" value="5"/>
</dbReference>
<accession>A0A2M4AFC8</accession>
<evidence type="ECO:0000256" key="13">
    <source>
        <dbReference type="SAM" id="SignalP"/>
    </source>
</evidence>
<dbReference type="InterPro" id="IPR003599">
    <property type="entry name" value="Ig_sub"/>
</dbReference>
<dbReference type="EMBL" id="GGFK01006163">
    <property type="protein sequence ID" value="MBW39484.1"/>
    <property type="molecule type" value="Transcribed_RNA"/>
</dbReference>
<dbReference type="InterPro" id="IPR009138">
    <property type="entry name" value="Neural_cell_adh"/>
</dbReference>
<keyword evidence="6 12" id="KW-1133">Transmembrane helix</keyword>
<dbReference type="InterPro" id="IPR036116">
    <property type="entry name" value="FN3_sf"/>
</dbReference>
<dbReference type="PROSITE" id="PS50853">
    <property type="entry name" value="FN3"/>
    <property type="match status" value="2"/>
</dbReference>
<dbReference type="SMART" id="SM00408">
    <property type="entry name" value="IGc2"/>
    <property type="match status" value="5"/>
</dbReference>
<dbReference type="Pfam" id="PF00041">
    <property type="entry name" value="fn3"/>
    <property type="match status" value="2"/>
</dbReference>
<dbReference type="GO" id="GO:0030154">
    <property type="term" value="P:cell differentiation"/>
    <property type="evidence" value="ECO:0007669"/>
    <property type="project" value="UniProtKB-ARBA"/>
</dbReference>
<dbReference type="Pfam" id="PF07679">
    <property type="entry name" value="I-set"/>
    <property type="match status" value="3"/>
</dbReference>
<feature type="domain" description="Ig-like" evidence="14">
    <location>
        <begin position="333"/>
        <end position="433"/>
    </location>
</feature>
<dbReference type="PANTHER" id="PTHR44170">
    <property type="entry name" value="PROTEIN SIDEKICK"/>
    <property type="match status" value="1"/>
</dbReference>
<keyword evidence="8" id="KW-1015">Disulfide bond</keyword>
<feature type="domain" description="Ig-like" evidence="14">
    <location>
        <begin position="438"/>
        <end position="530"/>
    </location>
</feature>
<evidence type="ECO:0000256" key="12">
    <source>
        <dbReference type="SAM" id="Phobius"/>
    </source>
</evidence>
<dbReference type="PROSITE" id="PS50835">
    <property type="entry name" value="IG_LIKE"/>
    <property type="match status" value="5"/>
</dbReference>
<dbReference type="GO" id="GO:0005886">
    <property type="term" value="C:plasma membrane"/>
    <property type="evidence" value="ECO:0007669"/>
    <property type="project" value="UniProtKB-ARBA"/>
</dbReference>
<sequence>MASSSQAGVAASGGSWKATMALLVWITLLLGAVDCQRQKQPSLQILPSSSVQRKPVGNSLLLTCRPDVPDTNLISDLRWNDNRNMTILPKPAGQSSPMIYTESIASGTALALIFNSLQESMAGTYYCAASYSVTEKLNAAVVVETYVAITWKDAPTDQRPLLGTDYIVRCEVTANPPATVDWLRNGDQIKSSGRYVIENRGLLIKNITEADDGMYTCRAAVMSTGELKNREIRVEVQITPEVQPLKPVMDAVEGQSFSVMCNATGKPVPEFQWIKQGTQQNAADLDRFSVNAITGQLDISKVEQQDHDSYACIARNPAGQSESVMKLNVLIRPKIIELINITVSEDTEAVFSCKAFGRPEPEITFRRYGTLEEYSIGLQVSDDRIVLEQSVDVDKGESVGTLRISKVTTTDDGLYECIARNRGDIAFKAGHITVEYKPIFDHMKTLPPVYTWEERPANLSCFAQAIPNATIEWRWNDRRVEELLDVNMRIENHGLRSDLIVIPRDRRYYSAYKCVARNKLGIAEHVMELREARRPDRVPQAKARIVSATSITFDILPPPAEPGLPLTAFSVMWMEQLYDDWNRAVNRTWSPDSPYIVEGLRPQTAYKFRFAARNVVGLGQWGADVFQSTPRRSEPETPRILHTPIQDEEGSDPIVTSPYADHFDMRWNIPVDNGEPIDMYRIKYCPGSKINGIWTEMEEHCIEQDVVRMTNFEMRSLQADTYYRIELMAHNAIGFSKAAHVLMKTARGIDVVLRVDSATLSSAAVIGIVIGSVLLLLIIIDLLCCLFGNLGIMAMLCRKTKRSPSDLDDEAKLGREDEKQPLNTQPPNGGSPVKVNSSVEYDGRVVHSRSGDIIGKNSSV</sequence>
<keyword evidence="2 12" id="KW-0812">Transmembrane</keyword>
<feature type="signal peptide" evidence="13">
    <location>
        <begin position="1"/>
        <end position="35"/>
    </location>
</feature>
<evidence type="ECO:0000256" key="5">
    <source>
        <dbReference type="ARBA" id="ARBA00022889"/>
    </source>
</evidence>
<evidence type="ECO:0000256" key="4">
    <source>
        <dbReference type="ARBA" id="ARBA00022737"/>
    </source>
</evidence>
<keyword evidence="7 12" id="KW-0472">Membrane</keyword>
<dbReference type="PANTHER" id="PTHR44170:SF54">
    <property type="entry name" value="FI24025P1"/>
    <property type="match status" value="1"/>
</dbReference>
<evidence type="ECO:0000256" key="3">
    <source>
        <dbReference type="ARBA" id="ARBA00022729"/>
    </source>
</evidence>
<dbReference type="SUPFAM" id="SSF49265">
    <property type="entry name" value="Fibronectin type III"/>
    <property type="match status" value="1"/>
</dbReference>
<dbReference type="CDD" id="cd00096">
    <property type="entry name" value="Ig"/>
    <property type="match status" value="1"/>
</dbReference>
<evidence type="ECO:0000256" key="9">
    <source>
        <dbReference type="ARBA" id="ARBA00023180"/>
    </source>
</evidence>
<dbReference type="InterPro" id="IPR036179">
    <property type="entry name" value="Ig-like_dom_sf"/>
</dbReference>
<dbReference type="AlphaFoldDB" id="A0A2M4AFC8"/>
<feature type="compositionally biased region" description="Basic and acidic residues" evidence="11">
    <location>
        <begin position="810"/>
        <end position="820"/>
    </location>
</feature>
<dbReference type="GO" id="GO:0098609">
    <property type="term" value="P:cell-cell adhesion"/>
    <property type="evidence" value="ECO:0007669"/>
    <property type="project" value="TreeGrafter"/>
</dbReference>
<keyword evidence="10" id="KW-0393">Immunoglobulin domain</keyword>
<organism evidence="16">
    <name type="scientific">Anopheles triannulatus</name>
    <dbReference type="NCBI Taxonomy" id="58253"/>
    <lineage>
        <taxon>Eukaryota</taxon>
        <taxon>Metazoa</taxon>
        <taxon>Ecdysozoa</taxon>
        <taxon>Arthropoda</taxon>
        <taxon>Hexapoda</taxon>
        <taxon>Insecta</taxon>
        <taxon>Pterygota</taxon>
        <taxon>Neoptera</taxon>
        <taxon>Endopterygota</taxon>
        <taxon>Diptera</taxon>
        <taxon>Nematocera</taxon>
        <taxon>Culicoidea</taxon>
        <taxon>Culicidae</taxon>
        <taxon>Anophelinae</taxon>
        <taxon>Anopheles</taxon>
    </lineage>
</organism>
<dbReference type="InterPro" id="IPR013098">
    <property type="entry name" value="Ig_I-set"/>
</dbReference>
<dbReference type="SMART" id="SM00060">
    <property type="entry name" value="FN3"/>
    <property type="match status" value="2"/>
</dbReference>
<keyword evidence="4" id="KW-0677">Repeat</keyword>
<evidence type="ECO:0000256" key="6">
    <source>
        <dbReference type="ARBA" id="ARBA00022989"/>
    </source>
</evidence>
<evidence type="ECO:0000259" key="14">
    <source>
        <dbReference type="PROSITE" id="PS50835"/>
    </source>
</evidence>
<name>A0A2M4AFC8_9DIPT</name>
<protein>
    <submittedName>
        <fullName evidence="16">Putative neural cell adhesion molecule</fullName>
    </submittedName>
</protein>
<dbReference type="PRINTS" id="PR01838">
    <property type="entry name" value="NCAMFAMILY"/>
</dbReference>